<evidence type="ECO:0000256" key="4">
    <source>
        <dbReference type="ARBA" id="ARBA00022722"/>
    </source>
</evidence>
<dbReference type="InterPro" id="IPR051547">
    <property type="entry name" value="TDP2-like"/>
</dbReference>
<feature type="domain" description="Endonuclease/exonuclease/phosphatase" evidence="11">
    <location>
        <begin position="67"/>
        <end position="332"/>
    </location>
</feature>
<dbReference type="Gene3D" id="3.60.10.10">
    <property type="entry name" value="Endonuclease/exonuclease/phosphatase"/>
    <property type="match status" value="1"/>
</dbReference>
<keyword evidence="4" id="KW-0540">Nuclease</keyword>
<dbReference type="SUPFAM" id="SSF56219">
    <property type="entry name" value="DNase I-like"/>
    <property type="match status" value="1"/>
</dbReference>
<dbReference type="PANTHER" id="PTHR15822:SF4">
    <property type="entry name" value="TYROSYL-DNA PHOSPHODIESTERASE 2"/>
    <property type="match status" value="1"/>
</dbReference>
<dbReference type="Proteomes" id="UP001201262">
    <property type="component" value="Unassembled WGS sequence"/>
</dbReference>
<dbReference type="Pfam" id="PF03372">
    <property type="entry name" value="Exo_endo_phos"/>
    <property type="match status" value="1"/>
</dbReference>
<keyword evidence="10" id="KW-0539">Nucleus</keyword>
<reference evidence="12" key="1">
    <citation type="submission" date="2021-12" db="EMBL/GenBank/DDBJ databases">
        <title>Convergent genome expansion in fungi linked to evolution of root-endophyte symbiosis.</title>
        <authorList>
            <consortium name="DOE Joint Genome Institute"/>
            <person name="Ke Y.-H."/>
            <person name="Bonito G."/>
            <person name="Liao H.-L."/>
            <person name="Looney B."/>
            <person name="Rojas-Flechas A."/>
            <person name="Nash J."/>
            <person name="Hameed K."/>
            <person name="Schadt C."/>
            <person name="Martin F."/>
            <person name="Crous P.W."/>
            <person name="Miettinen O."/>
            <person name="Magnuson J.K."/>
            <person name="Labbe J."/>
            <person name="Jacobson D."/>
            <person name="Doktycz M.J."/>
            <person name="Veneault-Fourrey C."/>
            <person name="Kuo A."/>
            <person name="Mondo S."/>
            <person name="Calhoun S."/>
            <person name="Riley R."/>
            <person name="Ohm R."/>
            <person name="LaButti K."/>
            <person name="Andreopoulos B."/>
            <person name="Pangilinan J."/>
            <person name="Nolan M."/>
            <person name="Tritt A."/>
            <person name="Clum A."/>
            <person name="Lipzen A."/>
            <person name="Daum C."/>
            <person name="Barry K."/>
            <person name="Grigoriev I.V."/>
            <person name="Vilgalys R."/>
        </authorList>
    </citation>
    <scope>NUCLEOTIDE SEQUENCE</scope>
    <source>
        <strain evidence="12">PMI_201</strain>
    </source>
</reference>
<dbReference type="GO" id="GO:0070260">
    <property type="term" value="F:5'-tyrosyl-DNA phosphodiesterase activity"/>
    <property type="evidence" value="ECO:0007669"/>
    <property type="project" value="TreeGrafter"/>
</dbReference>
<evidence type="ECO:0000256" key="3">
    <source>
        <dbReference type="ARBA" id="ARBA00004322"/>
    </source>
</evidence>
<dbReference type="AlphaFoldDB" id="A0AAD4KEY3"/>
<comment type="subcellular location">
    <subcellularLocation>
        <location evidence="3">Nucleus</location>
        <location evidence="3">PML body</location>
    </subcellularLocation>
</comment>
<accession>A0AAD4KEY3</accession>
<keyword evidence="5" id="KW-0479">Metal-binding</keyword>
<dbReference type="InterPro" id="IPR036691">
    <property type="entry name" value="Endo/exonu/phosph_ase_sf"/>
</dbReference>
<comment type="caution">
    <text evidence="12">The sequence shown here is derived from an EMBL/GenBank/DDBJ whole genome shotgun (WGS) entry which is preliminary data.</text>
</comment>
<evidence type="ECO:0000259" key="11">
    <source>
        <dbReference type="Pfam" id="PF03372"/>
    </source>
</evidence>
<dbReference type="GO" id="GO:0046872">
    <property type="term" value="F:metal ion binding"/>
    <property type="evidence" value="ECO:0007669"/>
    <property type="project" value="UniProtKB-KW"/>
</dbReference>
<evidence type="ECO:0000313" key="12">
    <source>
        <dbReference type="EMBL" id="KAH8690330.1"/>
    </source>
</evidence>
<dbReference type="EMBL" id="JAJTJA010000014">
    <property type="protein sequence ID" value="KAH8690330.1"/>
    <property type="molecule type" value="Genomic_DNA"/>
</dbReference>
<keyword evidence="8" id="KW-0460">Magnesium</keyword>
<keyword evidence="7" id="KW-0378">Hydrolase</keyword>
<organism evidence="12 13">
    <name type="scientific">Talaromyces proteolyticus</name>
    <dbReference type="NCBI Taxonomy" id="1131652"/>
    <lineage>
        <taxon>Eukaryota</taxon>
        <taxon>Fungi</taxon>
        <taxon>Dikarya</taxon>
        <taxon>Ascomycota</taxon>
        <taxon>Pezizomycotina</taxon>
        <taxon>Eurotiomycetes</taxon>
        <taxon>Eurotiomycetidae</taxon>
        <taxon>Eurotiales</taxon>
        <taxon>Trichocomaceae</taxon>
        <taxon>Talaromyces</taxon>
        <taxon>Talaromyces sect. Bacilispori</taxon>
    </lineage>
</organism>
<evidence type="ECO:0000256" key="6">
    <source>
        <dbReference type="ARBA" id="ARBA00022763"/>
    </source>
</evidence>
<name>A0AAD4KEY3_9EURO</name>
<sequence length="347" mass="39357">MDELVRKAIHQADALKKPPHSVPWKDDEPWPQPYYSWVEETGQWQPTTSRSGPQTHSTSITMVVLYSWNIDFMLPFPETRMDTALAHLQELTTHTLSDPNAAIILNLQECVPSDLVTIGQKQWIRENFYITDIDTSAWASGAYGTTTLIDHRLDISSCFRVHYSKTRMERDALFVDVAPPTISKDHGRILRFCNTHLESLALEPQLRPAQMKVIASYMHPDGVMGAVVTGDFNAIQPADLSLHSENRLKDAYLELGGLEKSDEGYTWGQQALKVLRERFGCSRMDKAYYCGGGLKLLGFERFGANVEIPEKEKDQRNQLLSLGFEKAWITDHLGIKVAFHISNDIHL</sequence>
<dbReference type="PANTHER" id="PTHR15822">
    <property type="entry name" value="TRAF AND TNF RECEPTOR-ASSOCIATED PROTEIN"/>
    <property type="match status" value="1"/>
</dbReference>
<evidence type="ECO:0000256" key="1">
    <source>
        <dbReference type="ARBA" id="ARBA00001936"/>
    </source>
</evidence>
<evidence type="ECO:0000256" key="10">
    <source>
        <dbReference type="ARBA" id="ARBA00023242"/>
    </source>
</evidence>
<evidence type="ECO:0000256" key="5">
    <source>
        <dbReference type="ARBA" id="ARBA00022723"/>
    </source>
</evidence>
<dbReference type="GO" id="GO:0004519">
    <property type="term" value="F:endonuclease activity"/>
    <property type="evidence" value="ECO:0007669"/>
    <property type="project" value="UniProtKB-KW"/>
</dbReference>
<keyword evidence="6" id="KW-0227">DNA damage</keyword>
<dbReference type="RefSeq" id="XP_046066613.1">
    <property type="nucleotide sequence ID" value="XM_046221250.1"/>
</dbReference>
<dbReference type="CDD" id="cd09080">
    <property type="entry name" value="TDP2"/>
    <property type="match status" value="1"/>
</dbReference>
<dbReference type="GeneID" id="70251537"/>
<evidence type="ECO:0000256" key="2">
    <source>
        <dbReference type="ARBA" id="ARBA00001946"/>
    </source>
</evidence>
<comment type="cofactor">
    <cofactor evidence="2">
        <name>Mg(2+)</name>
        <dbReference type="ChEBI" id="CHEBI:18420"/>
    </cofactor>
</comment>
<gene>
    <name evidence="12" type="ORF">BGW36DRAFT_433278</name>
</gene>
<proteinExistence type="predicted"/>
<dbReference type="InterPro" id="IPR005135">
    <property type="entry name" value="Endo/exonuclease/phosphatase"/>
</dbReference>
<dbReference type="GO" id="GO:0005737">
    <property type="term" value="C:cytoplasm"/>
    <property type="evidence" value="ECO:0007669"/>
    <property type="project" value="TreeGrafter"/>
</dbReference>
<dbReference type="GO" id="GO:0006302">
    <property type="term" value="P:double-strand break repair"/>
    <property type="evidence" value="ECO:0007669"/>
    <property type="project" value="TreeGrafter"/>
</dbReference>
<keyword evidence="12" id="KW-0255">Endonuclease</keyword>
<evidence type="ECO:0000256" key="8">
    <source>
        <dbReference type="ARBA" id="ARBA00022842"/>
    </source>
</evidence>
<comment type="cofactor">
    <cofactor evidence="1">
        <name>Mn(2+)</name>
        <dbReference type="ChEBI" id="CHEBI:29035"/>
    </cofactor>
</comment>
<dbReference type="GO" id="GO:0003697">
    <property type="term" value="F:single-stranded DNA binding"/>
    <property type="evidence" value="ECO:0007669"/>
    <property type="project" value="TreeGrafter"/>
</dbReference>
<keyword evidence="13" id="KW-1185">Reference proteome</keyword>
<evidence type="ECO:0000313" key="13">
    <source>
        <dbReference type="Proteomes" id="UP001201262"/>
    </source>
</evidence>
<evidence type="ECO:0000256" key="7">
    <source>
        <dbReference type="ARBA" id="ARBA00022801"/>
    </source>
</evidence>
<keyword evidence="9" id="KW-0234">DNA repair</keyword>
<evidence type="ECO:0000256" key="9">
    <source>
        <dbReference type="ARBA" id="ARBA00023204"/>
    </source>
</evidence>
<protein>
    <submittedName>
        <fullName evidence="12">Endonuclease/exonuclease/phosphatase family protein</fullName>
    </submittedName>
</protein>